<feature type="domain" description="Double zinc ribbon" evidence="3">
    <location>
        <begin position="8"/>
        <end position="69"/>
    </location>
</feature>
<dbReference type="PANTHER" id="PTHR47505:SF1">
    <property type="entry name" value="DNA UTILIZATION PROTEIN YHGH"/>
    <property type="match status" value="1"/>
</dbReference>
<evidence type="ECO:0000259" key="2">
    <source>
        <dbReference type="Pfam" id="PF00156"/>
    </source>
</evidence>
<dbReference type="Proteomes" id="UP000611629">
    <property type="component" value="Unassembled WGS sequence"/>
</dbReference>
<dbReference type="InterPro" id="IPR000836">
    <property type="entry name" value="PRTase_dom"/>
</dbReference>
<name>A0A974BHP4_SEDHY</name>
<dbReference type="InterPro" id="IPR029057">
    <property type="entry name" value="PRTase-like"/>
</dbReference>
<feature type="domain" description="Phosphoribosyltransferase" evidence="2">
    <location>
        <begin position="145"/>
        <end position="237"/>
    </location>
</feature>
<comment type="caution">
    <text evidence="4">The sequence shown here is derived from an EMBL/GenBank/DDBJ whole genome shotgun (WGS) entry which is preliminary data.</text>
</comment>
<comment type="similarity">
    <text evidence="1">Belongs to the ComF/GntX family.</text>
</comment>
<evidence type="ECO:0000256" key="1">
    <source>
        <dbReference type="ARBA" id="ARBA00008007"/>
    </source>
</evidence>
<keyword evidence="5" id="KW-1185">Reference proteome</keyword>
<accession>A0A974BHP4</accession>
<evidence type="ECO:0000313" key="5">
    <source>
        <dbReference type="Proteomes" id="UP000611629"/>
    </source>
</evidence>
<dbReference type="RefSeq" id="WP_179236757.1">
    <property type="nucleotide sequence ID" value="NZ_JACBNQ010000002.1"/>
</dbReference>
<dbReference type="PANTHER" id="PTHR47505">
    <property type="entry name" value="DNA UTILIZATION PROTEIN YHGH"/>
    <property type="match status" value="1"/>
</dbReference>
<dbReference type="Pfam" id="PF18912">
    <property type="entry name" value="DZR_2"/>
    <property type="match status" value="1"/>
</dbReference>
<dbReference type="CDD" id="cd06223">
    <property type="entry name" value="PRTases_typeI"/>
    <property type="match status" value="1"/>
</dbReference>
<organism evidence="4 5">
    <name type="scientific">Sedimentibacter hydroxybenzoicus DSM 7310</name>
    <dbReference type="NCBI Taxonomy" id="1123245"/>
    <lineage>
        <taxon>Bacteria</taxon>
        <taxon>Bacillati</taxon>
        <taxon>Bacillota</taxon>
        <taxon>Tissierellia</taxon>
        <taxon>Sedimentibacter</taxon>
    </lineage>
</organism>
<gene>
    <name evidence="4" type="ORF">HZF24_02780</name>
</gene>
<evidence type="ECO:0000313" key="4">
    <source>
        <dbReference type="EMBL" id="NYB73061.1"/>
    </source>
</evidence>
<dbReference type="SUPFAM" id="SSF53271">
    <property type="entry name" value="PRTase-like"/>
    <property type="match status" value="1"/>
</dbReference>
<dbReference type="EMBL" id="JACBNQ010000002">
    <property type="protein sequence ID" value="NYB73061.1"/>
    <property type="molecule type" value="Genomic_DNA"/>
</dbReference>
<sequence length="238" mass="27941">MKKYVDSFLELIYPEKNTCFICDKYDEEIGERYICFNCERKIKKIVPPVCIKCSKPINYDKPTELCKECSADERYFEASKSLYAYEGVIKNAIYNYKYYNKPYFYKLFGSLIIDHIKEENYSDYDYILSVPLHRSKLLHRGYNQSELLAKYIANNLSIPYIDGLKRIKRTEKQSEHSKEERRKNLKDAFLVKTSSDKIINSSVLLVDDIYTTGSTVNECSKVLINYGVSKVYVITIAR</sequence>
<dbReference type="InterPro" id="IPR051910">
    <property type="entry name" value="ComF/GntX_DNA_util-trans"/>
</dbReference>
<dbReference type="Pfam" id="PF00156">
    <property type="entry name" value="Pribosyltran"/>
    <property type="match status" value="1"/>
</dbReference>
<dbReference type="AlphaFoldDB" id="A0A974BHP4"/>
<evidence type="ECO:0000259" key="3">
    <source>
        <dbReference type="Pfam" id="PF18912"/>
    </source>
</evidence>
<dbReference type="Gene3D" id="3.40.50.2020">
    <property type="match status" value="1"/>
</dbReference>
<reference evidence="4" key="1">
    <citation type="submission" date="2020-07" db="EMBL/GenBank/DDBJ databases">
        <title>Genomic analysis of a strain of Sedimentibacter Hydroxybenzoicus DSM7310.</title>
        <authorList>
            <person name="Ma S."/>
        </authorList>
    </citation>
    <scope>NUCLEOTIDE SEQUENCE</scope>
    <source>
        <strain evidence="4">DSM 7310</strain>
    </source>
</reference>
<protein>
    <submittedName>
        <fullName evidence="4">ComF family protein</fullName>
    </submittedName>
</protein>
<proteinExistence type="inferred from homology"/>
<dbReference type="InterPro" id="IPR044005">
    <property type="entry name" value="DZR_2"/>
</dbReference>